<dbReference type="PANTHER" id="PTHR10492">
    <property type="match status" value="1"/>
</dbReference>
<feature type="domain" description="DNA helicase Pif1-like 2B" evidence="3">
    <location>
        <begin position="539"/>
        <end position="585"/>
    </location>
</feature>
<evidence type="ECO:0000313" key="4">
    <source>
        <dbReference type="EMBL" id="GBN91099.1"/>
    </source>
</evidence>
<dbReference type="GO" id="GO:0006281">
    <property type="term" value="P:DNA repair"/>
    <property type="evidence" value="ECO:0007669"/>
    <property type="project" value="UniProtKB-KW"/>
</dbReference>
<evidence type="ECO:0000313" key="5">
    <source>
        <dbReference type="Proteomes" id="UP000499080"/>
    </source>
</evidence>
<dbReference type="InterPro" id="IPR027417">
    <property type="entry name" value="P-loop_NTPase"/>
</dbReference>
<gene>
    <name evidence="4" type="ORF">AVEN_45550_1</name>
</gene>
<keyword evidence="1" id="KW-0547">Nucleotide-binding</keyword>
<dbReference type="SUPFAM" id="SSF52540">
    <property type="entry name" value="P-loop containing nucleoside triphosphate hydrolases"/>
    <property type="match status" value="2"/>
</dbReference>
<comment type="similarity">
    <text evidence="1">Belongs to the helicase family.</text>
</comment>
<dbReference type="PANTHER" id="PTHR10492:SF57">
    <property type="entry name" value="ATP-DEPENDENT DNA HELICASE"/>
    <property type="match status" value="1"/>
</dbReference>
<evidence type="ECO:0000259" key="2">
    <source>
        <dbReference type="Pfam" id="PF05970"/>
    </source>
</evidence>
<keyword evidence="1" id="KW-0378">Hydrolase</keyword>
<dbReference type="InterPro" id="IPR010285">
    <property type="entry name" value="DNA_helicase_pif1-like_DEAD"/>
</dbReference>
<dbReference type="Pfam" id="PF05970">
    <property type="entry name" value="PIF1"/>
    <property type="match status" value="1"/>
</dbReference>
<dbReference type="EC" id="5.6.2.3" evidence="1"/>
<dbReference type="OrthoDB" id="6509606at2759"/>
<comment type="cofactor">
    <cofactor evidence="1">
        <name>Mg(2+)</name>
        <dbReference type="ChEBI" id="CHEBI:18420"/>
    </cofactor>
</comment>
<keyword evidence="1" id="KW-0347">Helicase</keyword>
<name>A0A4Y2SV91_ARAVE</name>
<reference evidence="4 5" key="1">
    <citation type="journal article" date="2019" name="Sci. Rep.">
        <title>Orb-weaving spider Araneus ventricosus genome elucidates the spidroin gene catalogue.</title>
        <authorList>
            <person name="Kono N."/>
            <person name="Nakamura H."/>
            <person name="Ohtoshi R."/>
            <person name="Moran D.A.P."/>
            <person name="Shinohara A."/>
            <person name="Yoshida Y."/>
            <person name="Fujiwara M."/>
            <person name="Mori M."/>
            <person name="Tomita M."/>
            <person name="Arakawa K."/>
        </authorList>
    </citation>
    <scope>NUCLEOTIDE SEQUENCE [LARGE SCALE GENOMIC DNA]</scope>
</reference>
<accession>A0A4Y2SV91</accession>
<dbReference type="InterPro" id="IPR049163">
    <property type="entry name" value="Pif1-like_2B_dom"/>
</dbReference>
<dbReference type="GO" id="GO:0016887">
    <property type="term" value="F:ATP hydrolysis activity"/>
    <property type="evidence" value="ECO:0007669"/>
    <property type="project" value="RHEA"/>
</dbReference>
<dbReference type="GO" id="GO:0000723">
    <property type="term" value="P:telomere maintenance"/>
    <property type="evidence" value="ECO:0007669"/>
    <property type="project" value="InterPro"/>
</dbReference>
<feature type="domain" description="DNA helicase Pif1-like DEAD-box helicase" evidence="2">
    <location>
        <begin position="264"/>
        <end position="473"/>
    </location>
</feature>
<evidence type="ECO:0000256" key="1">
    <source>
        <dbReference type="RuleBase" id="RU363044"/>
    </source>
</evidence>
<keyword evidence="5" id="KW-1185">Reference proteome</keyword>
<dbReference type="AlphaFoldDB" id="A0A4Y2SV91"/>
<keyword evidence="1" id="KW-0067">ATP-binding</keyword>
<sequence>MWRLNEFNLSEKSHTVVRLAVHLPDQQDIVYQDGQEKEAVARAATRQTTLTAWFELNKNDQNYHNYLYTDIPDYYTFNKSVMKWQKRQRGGEQVIGRMPVVNIQDSERYYLRLLLLRKLGAVSFEDLKTVDGIVCNTFQHACKMQGLLERDQHWYDTLNEAIQTRAPFQLRLLFAMICGFGEDNDIPELWFQYKDILSEDFVRQYSEDSGPQYALAEIEEFLKHYNLNLKILKLPTVHLPDALSNLPSFDILVEQQKGQINAKKLNEEQKLVFDIILKAIYYNKEDTSRLFFLDGPAGTGKTFLYNTLLHTIRGKGHHVTPVASTGIAATLVNGGRTAHSVFKIPIVLNTTSTCNKKPNTQEAKIICDTKLIIWDEAPMTHVRAFIAVDRLLQDLANCSLPFGGKVSLLGVDIRQVLPVVLKGSRSLTVASCLKKRNLWSKFIKLNLIKNMRALETERKFSNWLLEIGEGKSGDNVMLPDICYLSEQNPVKQLYGDLNLSTIMPEELEGRAILAVTNDASIDLNNQIDDPKDRLTFPVEFLNSLTPTGMPPSKLNLNPGCIIMLLRNLAPTKGLFNGTRLIVTKLQRNIIEAKRIGSANGETYFIPRIPLIPSDSNMPFIFKRKQFPVRLAYSMTINKAQGQTFEKICLMLNNPVPTSHMWASHVLNLLTR</sequence>
<protein>
    <recommendedName>
        <fullName evidence="1">ATP-dependent DNA helicase</fullName>
        <ecNumber evidence="1">5.6.2.3</ecNumber>
    </recommendedName>
</protein>
<organism evidence="4 5">
    <name type="scientific">Araneus ventricosus</name>
    <name type="common">Orbweaver spider</name>
    <name type="synonym">Epeira ventricosa</name>
    <dbReference type="NCBI Taxonomy" id="182803"/>
    <lineage>
        <taxon>Eukaryota</taxon>
        <taxon>Metazoa</taxon>
        <taxon>Ecdysozoa</taxon>
        <taxon>Arthropoda</taxon>
        <taxon>Chelicerata</taxon>
        <taxon>Arachnida</taxon>
        <taxon>Araneae</taxon>
        <taxon>Araneomorphae</taxon>
        <taxon>Entelegynae</taxon>
        <taxon>Araneoidea</taxon>
        <taxon>Araneidae</taxon>
        <taxon>Araneus</taxon>
    </lineage>
</organism>
<proteinExistence type="inferred from homology"/>
<keyword evidence="1" id="KW-0227">DNA damage</keyword>
<keyword evidence="1" id="KW-0234">DNA repair</keyword>
<dbReference type="Pfam" id="PF21530">
    <property type="entry name" value="Pif1_2B_dom"/>
    <property type="match status" value="1"/>
</dbReference>
<comment type="caution">
    <text evidence="4">The sequence shown here is derived from an EMBL/GenBank/DDBJ whole genome shotgun (WGS) entry which is preliminary data.</text>
</comment>
<evidence type="ECO:0000259" key="3">
    <source>
        <dbReference type="Pfam" id="PF21530"/>
    </source>
</evidence>
<keyword evidence="1" id="KW-0233">DNA recombination</keyword>
<dbReference type="Gene3D" id="3.40.50.300">
    <property type="entry name" value="P-loop containing nucleotide triphosphate hydrolases"/>
    <property type="match status" value="1"/>
</dbReference>
<dbReference type="GO" id="GO:0006310">
    <property type="term" value="P:DNA recombination"/>
    <property type="evidence" value="ECO:0007669"/>
    <property type="project" value="UniProtKB-KW"/>
</dbReference>
<dbReference type="GO" id="GO:0043139">
    <property type="term" value="F:5'-3' DNA helicase activity"/>
    <property type="evidence" value="ECO:0007669"/>
    <property type="project" value="UniProtKB-EC"/>
</dbReference>
<dbReference type="GO" id="GO:0005524">
    <property type="term" value="F:ATP binding"/>
    <property type="evidence" value="ECO:0007669"/>
    <property type="project" value="UniProtKB-KW"/>
</dbReference>
<comment type="catalytic activity">
    <reaction evidence="1">
        <text>ATP + H2O = ADP + phosphate + H(+)</text>
        <dbReference type="Rhea" id="RHEA:13065"/>
        <dbReference type="ChEBI" id="CHEBI:15377"/>
        <dbReference type="ChEBI" id="CHEBI:15378"/>
        <dbReference type="ChEBI" id="CHEBI:30616"/>
        <dbReference type="ChEBI" id="CHEBI:43474"/>
        <dbReference type="ChEBI" id="CHEBI:456216"/>
        <dbReference type="EC" id="5.6.2.3"/>
    </reaction>
</comment>
<dbReference type="EMBL" id="BGPR01023712">
    <property type="protein sequence ID" value="GBN91099.1"/>
    <property type="molecule type" value="Genomic_DNA"/>
</dbReference>
<dbReference type="Proteomes" id="UP000499080">
    <property type="component" value="Unassembled WGS sequence"/>
</dbReference>